<dbReference type="InterPro" id="IPR013784">
    <property type="entry name" value="Carb-bd-like_fold"/>
</dbReference>
<evidence type="ECO:0000256" key="2">
    <source>
        <dbReference type="ARBA" id="ARBA00012595"/>
    </source>
</evidence>
<evidence type="ECO:0000256" key="3">
    <source>
        <dbReference type="ARBA" id="ARBA00030238"/>
    </source>
</evidence>
<evidence type="ECO:0000256" key="5">
    <source>
        <dbReference type="SAM" id="Phobius"/>
    </source>
</evidence>
<organism evidence="6 7">
    <name type="scientific">Jiangella mangrovi</name>
    <dbReference type="NCBI Taxonomy" id="1524084"/>
    <lineage>
        <taxon>Bacteria</taxon>
        <taxon>Bacillati</taxon>
        <taxon>Actinomycetota</taxon>
        <taxon>Actinomycetes</taxon>
        <taxon>Jiangellales</taxon>
        <taxon>Jiangellaceae</taxon>
        <taxon>Jiangella</taxon>
    </lineage>
</organism>
<keyword evidence="5" id="KW-0472">Membrane</keyword>
<dbReference type="EMBL" id="JACHMM010000001">
    <property type="protein sequence ID" value="MBB5789819.1"/>
    <property type="molecule type" value="Genomic_DNA"/>
</dbReference>
<accession>A0A7W9GU30</accession>
<dbReference type="AlphaFoldDB" id="A0A7W9GU30"/>
<dbReference type="RefSeq" id="WP_184825434.1">
    <property type="nucleotide sequence ID" value="NZ_JACHMM010000001.1"/>
</dbReference>
<keyword evidence="5" id="KW-0812">Transmembrane</keyword>
<dbReference type="GO" id="GO:0005975">
    <property type="term" value="P:carbohydrate metabolic process"/>
    <property type="evidence" value="ECO:0007669"/>
    <property type="project" value="UniProtKB-ARBA"/>
</dbReference>
<evidence type="ECO:0000313" key="7">
    <source>
        <dbReference type="Proteomes" id="UP000542813"/>
    </source>
</evidence>
<comment type="caution">
    <text evidence="6">The sequence shown here is derived from an EMBL/GenBank/DDBJ whole genome shotgun (WGS) entry which is preliminary data.</text>
</comment>
<keyword evidence="7" id="KW-1185">Reference proteome</keyword>
<dbReference type="Gene3D" id="2.60.40.1120">
    <property type="entry name" value="Carboxypeptidase-like, regulatory domain"/>
    <property type="match status" value="2"/>
</dbReference>
<evidence type="ECO:0000256" key="1">
    <source>
        <dbReference type="ARBA" id="ARBA00000548"/>
    </source>
</evidence>
<reference evidence="6 7" key="1">
    <citation type="submission" date="2020-08" db="EMBL/GenBank/DDBJ databases">
        <title>Sequencing the genomes of 1000 actinobacteria strains.</title>
        <authorList>
            <person name="Klenk H.-P."/>
        </authorList>
    </citation>
    <scope>NUCLEOTIDE SEQUENCE [LARGE SCALE GENOMIC DNA]</scope>
    <source>
        <strain evidence="6 7">DSM 102122</strain>
    </source>
</reference>
<dbReference type="Proteomes" id="UP000542813">
    <property type="component" value="Unassembled WGS sequence"/>
</dbReference>
<evidence type="ECO:0000256" key="4">
    <source>
        <dbReference type="SAM" id="MobiDB-lite"/>
    </source>
</evidence>
<dbReference type="EC" id="3.2.1.1" evidence="2"/>
<dbReference type="GO" id="GO:0030246">
    <property type="term" value="F:carbohydrate binding"/>
    <property type="evidence" value="ECO:0007669"/>
    <property type="project" value="InterPro"/>
</dbReference>
<dbReference type="Gene3D" id="2.60.40.10">
    <property type="entry name" value="Immunoglobulins"/>
    <property type="match status" value="1"/>
</dbReference>
<dbReference type="GO" id="GO:0004556">
    <property type="term" value="F:alpha-amylase activity"/>
    <property type="evidence" value="ECO:0007669"/>
    <property type="project" value="UniProtKB-EC"/>
</dbReference>
<protein>
    <recommendedName>
        <fullName evidence="2">alpha-amylase</fullName>
        <ecNumber evidence="2">3.2.1.1</ecNumber>
    </recommendedName>
    <alternativeName>
        <fullName evidence="3">1,4-alpha-D-glucan glucanohydrolase</fullName>
    </alternativeName>
</protein>
<feature type="region of interest" description="Disordered" evidence="4">
    <location>
        <begin position="192"/>
        <end position="214"/>
    </location>
</feature>
<evidence type="ECO:0000313" key="6">
    <source>
        <dbReference type="EMBL" id="MBB5789819.1"/>
    </source>
</evidence>
<keyword evidence="5" id="KW-1133">Transmembrane helix</keyword>
<dbReference type="SUPFAM" id="SSF49452">
    <property type="entry name" value="Starch-binding domain-like"/>
    <property type="match status" value="2"/>
</dbReference>
<proteinExistence type="predicted"/>
<dbReference type="Pfam" id="PF13620">
    <property type="entry name" value="CarboxypepD_reg"/>
    <property type="match status" value="3"/>
</dbReference>
<comment type="catalytic activity">
    <reaction evidence="1">
        <text>Endohydrolysis of (1-&gt;4)-alpha-D-glucosidic linkages in polysaccharides containing three or more (1-&gt;4)-alpha-linked D-glucose units.</text>
        <dbReference type="EC" id="3.2.1.1"/>
    </reaction>
</comment>
<gene>
    <name evidence="6" type="ORF">HD601_004394</name>
</gene>
<sequence length="864" mass="85609">MRVTATPQVLEAAGGPATVRVEITNTGEIISGYQVRVLGADPAWVAVDDATPTLFPGSSVVVTVTLTPPPDLPAGARRLAVQVRETTPPRHATVADLELRVTPAPGTTLTLDPAAVTAGRRASFGVTVRNTGNTTVEGVLAGTDPEDRVDFRFVPAAVLLAPGESLSARVEARARRPLLGSPAVRPLLVRLDPAGEPEQPGPPGSAGEPLGEAPGSMVQRPVLGRGAIALAGLLAAVTVFAVVITVALAGVVNRSAADRDLAIEVAQSRDDSAGAGRATLAGTVVLITTGAPLPGVAVEAFAEDDPTTPVATTATADDGTYAVDGLSDGAYLLRFRGAGYSDLWFPAAMDSADAAPVEITAGQSPDAADVALGGLPAVLAGTVEGADVSGATVSLRIPLDQLGDQAEEGVADGAAPDPPGGAAGAALREVPVGSDGSFEIDGVPSPAVYDVVVGKPGYATEVQRVDLAGGEERSGITIRLREGDGVIAGEVRGAAGPIGGASVVATAGDSTARTVSLTEGDVGAFTLRNLPTPGTFTVVVAAPGHAAETLTLNLSAGQQLTGVSVTLGTDAGELFGRVTQLPGGDPATGVEVTVSDGTTTLGTVTQSAGDGAGSWRLGGLAVPATYTVTFARPDLAAQTVQVVLDSFGTITAGGSPADGVTAALHPAGADLTGTVSVRNAVDGGVGPAGNVTVTAVSGARTYTVTSSSQPADDVGRYVLPQLPPGTYTVTASRPGSTPAAATVTLEAGRDRDLDLQLAAPASVTATVVAADGPVAGAVVNLYRATEYGTAAAPVASVRTDAGGRAVFAELDAPEHYVVDVRLQAGAAPVAASPPITVEASEAATVTLNVAAAAPMGSTPSGDWQ</sequence>
<dbReference type="InterPro" id="IPR013783">
    <property type="entry name" value="Ig-like_fold"/>
</dbReference>
<name>A0A7W9GU30_9ACTN</name>
<feature type="transmembrane region" description="Helical" evidence="5">
    <location>
        <begin position="227"/>
        <end position="252"/>
    </location>
</feature>